<dbReference type="STRING" id="145857.GA0070616_3640"/>
<accession>A0A1C6SFF6</accession>
<proteinExistence type="predicted"/>
<feature type="compositionally biased region" description="Basic and acidic residues" evidence="1">
    <location>
        <begin position="109"/>
        <end position="121"/>
    </location>
</feature>
<dbReference type="AlphaFoldDB" id="A0A1C6SFF6"/>
<organism evidence="3 4">
    <name type="scientific">Micromonospora nigra</name>
    <dbReference type="NCBI Taxonomy" id="145857"/>
    <lineage>
        <taxon>Bacteria</taxon>
        <taxon>Bacillati</taxon>
        <taxon>Actinomycetota</taxon>
        <taxon>Actinomycetes</taxon>
        <taxon>Micromonosporales</taxon>
        <taxon>Micromonosporaceae</taxon>
        <taxon>Micromonospora</taxon>
    </lineage>
</organism>
<feature type="region of interest" description="Disordered" evidence="1">
    <location>
        <begin position="54"/>
        <end position="121"/>
    </location>
</feature>
<evidence type="ECO:0000313" key="3">
    <source>
        <dbReference type="EMBL" id="SCL28161.1"/>
    </source>
</evidence>
<evidence type="ECO:0000313" key="4">
    <source>
        <dbReference type="Proteomes" id="UP000199699"/>
    </source>
</evidence>
<evidence type="ECO:0000256" key="2">
    <source>
        <dbReference type="SAM" id="Phobius"/>
    </source>
</evidence>
<name>A0A1C6SFF6_9ACTN</name>
<keyword evidence="2" id="KW-0472">Membrane</keyword>
<dbReference type="Proteomes" id="UP000199699">
    <property type="component" value="Unassembled WGS sequence"/>
</dbReference>
<dbReference type="EMBL" id="FMHT01000003">
    <property type="protein sequence ID" value="SCL28161.1"/>
    <property type="molecule type" value="Genomic_DNA"/>
</dbReference>
<feature type="transmembrane region" description="Helical" evidence="2">
    <location>
        <begin position="37"/>
        <end position="54"/>
    </location>
</feature>
<reference evidence="3 4" key="1">
    <citation type="submission" date="2016-06" db="EMBL/GenBank/DDBJ databases">
        <authorList>
            <person name="Kjaerup R.B."/>
            <person name="Dalgaard T.S."/>
            <person name="Juul-Madsen H.R."/>
        </authorList>
    </citation>
    <scope>NUCLEOTIDE SEQUENCE [LARGE SCALE GENOMIC DNA]</scope>
    <source>
        <strain evidence="3 4">DSM 43818</strain>
    </source>
</reference>
<protein>
    <submittedName>
        <fullName evidence="3">Uncharacterized protein</fullName>
    </submittedName>
</protein>
<keyword evidence="4" id="KW-1185">Reference proteome</keyword>
<keyword evidence="2" id="KW-0812">Transmembrane</keyword>
<evidence type="ECO:0000256" key="1">
    <source>
        <dbReference type="SAM" id="MobiDB-lite"/>
    </source>
</evidence>
<feature type="transmembrane region" description="Helical" evidence="2">
    <location>
        <begin position="12"/>
        <end position="31"/>
    </location>
</feature>
<sequence length="121" mass="11927">MSNPDKDDSKSALWAWPVGIMLGLVIGLAALDGAAGVGVGVGLGVAFALAFTAGTRKRPTGDEPAAVDSTAPPGPPTGDESGTGRQATGTSDAGRPVEDAPDPGSTDPGHPDVERGPTDRP</sequence>
<gene>
    <name evidence="3" type="ORF">GA0070616_3640</name>
</gene>
<keyword evidence="2" id="KW-1133">Transmembrane helix</keyword>
<dbReference type="RefSeq" id="WP_091083831.1">
    <property type="nucleotide sequence ID" value="NZ_FMHT01000003.1"/>
</dbReference>